<dbReference type="InterPro" id="IPR016047">
    <property type="entry name" value="M23ase_b-sheet_dom"/>
</dbReference>
<dbReference type="InterPro" id="IPR050570">
    <property type="entry name" value="Cell_wall_metabolism_enzyme"/>
</dbReference>
<protein>
    <recommendedName>
        <fullName evidence="7">M23ase beta-sheet core domain-containing protein</fullName>
    </recommendedName>
</protein>
<dbReference type="CDD" id="cd12797">
    <property type="entry name" value="M23_peptidase"/>
    <property type="match status" value="1"/>
</dbReference>
<evidence type="ECO:0000256" key="4">
    <source>
        <dbReference type="ARBA" id="ARBA00022801"/>
    </source>
</evidence>
<feature type="non-terminal residue" evidence="8">
    <location>
        <position position="1"/>
    </location>
</feature>
<keyword evidence="5" id="KW-0862">Zinc</keyword>
<feature type="domain" description="M23ase beta-sheet core" evidence="7">
    <location>
        <begin position="83"/>
        <end position="178"/>
    </location>
</feature>
<dbReference type="GO" id="GO:0006508">
    <property type="term" value="P:proteolysis"/>
    <property type="evidence" value="ECO:0007669"/>
    <property type="project" value="UniProtKB-KW"/>
</dbReference>
<comment type="caution">
    <text evidence="8">The sequence shown here is derived from an EMBL/GenBank/DDBJ whole genome shotgun (WGS) entry which is preliminary data.</text>
</comment>
<accession>X1LT81</accession>
<dbReference type="GO" id="GO:0004222">
    <property type="term" value="F:metalloendopeptidase activity"/>
    <property type="evidence" value="ECO:0007669"/>
    <property type="project" value="TreeGrafter"/>
</dbReference>
<name>X1LT81_9ZZZZ</name>
<dbReference type="Pfam" id="PF01551">
    <property type="entry name" value="Peptidase_M23"/>
    <property type="match status" value="1"/>
</dbReference>
<dbReference type="InterPro" id="IPR011055">
    <property type="entry name" value="Dup_hybrid_motif"/>
</dbReference>
<evidence type="ECO:0000256" key="5">
    <source>
        <dbReference type="ARBA" id="ARBA00022833"/>
    </source>
</evidence>
<keyword evidence="4" id="KW-0378">Hydrolase</keyword>
<keyword evidence="6" id="KW-0482">Metalloprotease</keyword>
<sequence>DVFKIIWERERRADGKITEGRIIAAQYDGKEAKSTAIFFDDDWWEIGGKSMRKQFLRAPLSYRRISSYYSLKRFHPILRYWRPHKGIDYAAQIGTPVSAVGDGVVTYCGWKRDYGRFIEIRHNSTYSTTYGHLLRYAKGIRKGKRVKQGDVIGKVGSSGLSTGPHLDFRIKRWGKFVNFLKLKFPPAKKIKKKYRKKFNKEKKMRLTQLATLSSETEIPQKIKSYEEIIELTKWEK</sequence>
<dbReference type="SUPFAM" id="SSF51261">
    <property type="entry name" value="Duplicated hybrid motif"/>
    <property type="match status" value="1"/>
</dbReference>
<dbReference type="Gene3D" id="2.70.70.10">
    <property type="entry name" value="Glucose Permease (Domain IIA)"/>
    <property type="match status" value="1"/>
</dbReference>
<dbReference type="AlphaFoldDB" id="X1LT81"/>
<evidence type="ECO:0000259" key="7">
    <source>
        <dbReference type="Pfam" id="PF01551"/>
    </source>
</evidence>
<reference evidence="8" key="1">
    <citation type="journal article" date="2014" name="Front. Microbiol.">
        <title>High frequency of phylogenetically diverse reductive dehalogenase-homologous genes in deep subseafloor sedimentary metagenomes.</title>
        <authorList>
            <person name="Kawai M."/>
            <person name="Futagami T."/>
            <person name="Toyoda A."/>
            <person name="Takaki Y."/>
            <person name="Nishi S."/>
            <person name="Hori S."/>
            <person name="Arai W."/>
            <person name="Tsubouchi T."/>
            <person name="Morono Y."/>
            <person name="Uchiyama I."/>
            <person name="Ito T."/>
            <person name="Fujiyama A."/>
            <person name="Inagaki F."/>
            <person name="Takami H."/>
        </authorList>
    </citation>
    <scope>NUCLEOTIDE SEQUENCE</scope>
    <source>
        <strain evidence="8">Expedition CK06-06</strain>
    </source>
</reference>
<dbReference type="Gene3D" id="3.10.450.350">
    <property type="match status" value="1"/>
</dbReference>
<evidence type="ECO:0000256" key="1">
    <source>
        <dbReference type="ARBA" id="ARBA00001947"/>
    </source>
</evidence>
<comment type="cofactor">
    <cofactor evidence="1">
        <name>Zn(2+)</name>
        <dbReference type="ChEBI" id="CHEBI:29105"/>
    </cofactor>
</comment>
<gene>
    <name evidence="8" type="ORF">S06H3_12113</name>
</gene>
<dbReference type="EMBL" id="BARV01005947">
    <property type="protein sequence ID" value="GAI05610.1"/>
    <property type="molecule type" value="Genomic_DNA"/>
</dbReference>
<evidence type="ECO:0000256" key="2">
    <source>
        <dbReference type="ARBA" id="ARBA00022670"/>
    </source>
</evidence>
<dbReference type="PANTHER" id="PTHR21666">
    <property type="entry name" value="PEPTIDASE-RELATED"/>
    <property type="match status" value="1"/>
</dbReference>
<dbReference type="PANTHER" id="PTHR21666:SF288">
    <property type="entry name" value="CELL DIVISION PROTEIN YTFB"/>
    <property type="match status" value="1"/>
</dbReference>
<dbReference type="GO" id="GO:0046872">
    <property type="term" value="F:metal ion binding"/>
    <property type="evidence" value="ECO:0007669"/>
    <property type="project" value="UniProtKB-KW"/>
</dbReference>
<evidence type="ECO:0000256" key="6">
    <source>
        <dbReference type="ARBA" id="ARBA00023049"/>
    </source>
</evidence>
<proteinExistence type="predicted"/>
<evidence type="ECO:0000313" key="8">
    <source>
        <dbReference type="EMBL" id="GAI05610.1"/>
    </source>
</evidence>
<keyword evidence="2" id="KW-0645">Protease</keyword>
<keyword evidence="3" id="KW-0479">Metal-binding</keyword>
<evidence type="ECO:0000256" key="3">
    <source>
        <dbReference type="ARBA" id="ARBA00022723"/>
    </source>
</evidence>
<organism evidence="8">
    <name type="scientific">marine sediment metagenome</name>
    <dbReference type="NCBI Taxonomy" id="412755"/>
    <lineage>
        <taxon>unclassified sequences</taxon>
        <taxon>metagenomes</taxon>
        <taxon>ecological metagenomes</taxon>
    </lineage>
</organism>